<evidence type="ECO:0000256" key="1">
    <source>
        <dbReference type="SAM" id="Phobius"/>
    </source>
</evidence>
<dbReference type="AlphaFoldDB" id="A0A4R4FA72"/>
<proteinExistence type="predicted"/>
<name>A0A4R4FA72_9FIRM</name>
<keyword evidence="1" id="KW-0472">Membrane</keyword>
<comment type="caution">
    <text evidence="2">The sequence shown here is derived from an EMBL/GenBank/DDBJ whole genome shotgun (WGS) entry which is preliminary data.</text>
</comment>
<evidence type="ECO:0000313" key="2">
    <source>
        <dbReference type="EMBL" id="TDA20208.1"/>
    </source>
</evidence>
<keyword evidence="1" id="KW-1133">Transmembrane helix</keyword>
<dbReference type="RefSeq" id="WP_132281292.1">
    <property type="nucleotide sequence ID" value="NZ_JAOBST010000055.1"/>
</dbReference>
<feature type="transmembrane region" description="Helical" evidence="1">
    <location>
        <begin position="6"/>
        <end position="24"/>
    </location>
</feature>
<evidence type="ECO:0000313" key="3">
    <source>
        <dbReference type="Proteomes" id="UP000295710"/>
    </source>
</evidence>
<accession>A0A4R4FA72</accession>
<dbReference type="EMBL" id="SMMX01000028">
    <property type="protein sequence ID" value="TDA20208.1"/>
    <property type="molecule type" value="Genomic_DNA"/>
</dbReference>
<organism evidence="2 3">
    <name type="scientific">Extibacter muris</name>
    <dbReference type="NCBI Taxonomy" id="1796622"/>
    <lineage>
        <taxon>Bacteria</taxon>
        <taxon>Bacillati</taxon>
        <taxon>Bacillota</taxon>
        <taxon>Clostridia</taxon>
        <taxon>Lachnospirales</taxon>
        <taxon>Lachnospiraceae</taxon>
        <taxon>Extibacter</taxon>
    </lineage>
</organism>
<sequence>MWQFIGGLIVGMIFGVVLMCMLQINRLYKLDGEV</sequence>
<gene>
    <name evidence="2" type="ORF">E1963_18400</name>
</gene>
<keyword evidence="1" id="KW-0812">Transmembrane</keyword>
<protein>
    <submittedName>
        <fullName evidence="2">DUF3789 domain-containing protein</fullName>
    </submittedName>
</protein>
<reference evidence="2 3" key="1">
    <citation type="journal article" date="2016" name="Nat. Microbiol.">
        <title>The Mouse Intestinal Bacterial Collection (miBC) provides host-specific insight into cultured diversity and functional potential of the gut microbiota.</title>
        <authorList>
            <person name="Lagkouvardos I."/>
            <person name="Pukall R."/>
            <person name="Abt B."/>
            <person name="Foesel B.U."/>
            <person name="Meier-Kolthoff J.P."/>
            <person name="Kumar N."/>
            <person name="Bresciani A."/>
            <person name="Martinez I."/>
            <person name="Just S."/>
            <person name="Ziegler C."/>
            <person name="Brugiroux S."/>
            <person name="Garzetti D."/>
            <person name="Wenning M."/>
            <person name="Bui T.P."/>
            <person name="Wang J."/>
            <person name="Hugenholtz F."/>
            <person name="Plugge C.M."/>
            <person name="Peterson D.A."/>
            <person name="Hornef M.W."/>
            <person name="Baines J.F."/>
            <person name="Smidt H."/>
            <person name="Walter J."/>
            <person name="Kristiansen K."/>
            <person name="Nielsen H.B."/>
            <person name="Haller D."/>
            <person name="Overmann J."/>
            <person name="Stecher B."/>
            <person name="Clavel T."/>
        </authorList>
    </citation>
    <scope>NUCLEOTIDE SEQUENCE [LARGE SCALE GENOMIC DNA]</scope>
    <source>
        <strain evidence="2 3">DSM 28560</strain>
    </source>
</reference>
<dbReference type="Proteomes" id="UP000295710">
    <property type="component" value="Unassembled WGS sequence"/>
</dbReference>
<keyword evidence="3" id="KW-1185">Reference proteome</keyword>